<dbReference type="EMBL" id="DS268422">
    <property type="protein sequence ID" value="EFO89648.1"/>
    <property type="molecule type" value="Genomic_DNA"/>
</dbReference>
<feature type="signal peptide" evidence="1">
    <location>
        <begin position="1"/>
        <end position="16"/>
    </location>
</feature>
<accession>E3M2N3</accession>
<gene>
    <name evidence="2" type="ORF">CRE_07458</name>
</gene>
<evidence type="ECO:0000313" key="3">
    <source>
        <dbReference type="Proteomes" id="UP000008281"/>
    </source>
</evidence>
<keyword evidence="1" id="KW-0732">Signal</keyword>
<dbReference type="eggNOG" id="ENOG502TIET">
    <property type="taxonomic scope" value="Eukaryota"/>
</dbReference>
<keyword evidence="3" id="KW-1185">Reference proteome</keyword>
<dbReference type="OMA" id="WSCGEGK"/>
<feature type="chain" id="PRO_5003176226" evidence="1">
    <location>
        <begin position="17"/>
        <end position="125"/>
    </location>
</feature>
<protein>
    <submittedName>
        <fullName evidence="2">Uncharacterized protein</fullName>
    </submittedName>
</protein>
<name>E3M2N3_CAERE</name>
<sequence>MRIVLLLLLCGFSVHCWSCGEGKVTEGLAWIIAAPADRQSKCSFGNLNIFIATIAGINKCCVTHDQNYQNFCNGIGSISLETADFLFQRCLENTNNRWVRFVVKPLYTAAVGINSWWKKIIKNPC</sequence>
<dbReference type="FunCoup" id="E3M2N3">
    <property type="interactions" value="1091"/>
</dbReference>
<organism evidence="3">
    <name type="scientific">Caenorhabditis remanei</name>
    <name type="common">Caenorhabditis vulgaris</name>
    <dbReference type="NCBI Taxonomy" id="31234"/>
    <lineage>
        <taxon>Eukaryota</taxon>
        <taxon>Metazoa</taxon>
        <taxon>Ecdysozoa</taxon>
        <taxon>Nematoda</taxon>
        <taxon>Chromadorea</taxon>
        <taxon>Rhabditida</taxon>
        <taxon>Rhabditina</taxon>
        <taxon>Rhabditomorpha</taxon>
        <taxon>Rhabditoidea</taxon>
        <taxon>Rhabditidae</taxon>
        <taxon>Peloderinae</taxon>
        <taxon>Caenorhabditis</taxon>
    </lineage>
</organism>
<evidence type="ECO:0000256" key="1">
    <source>
        <dbReference type="SAM" id="SignalP"/>
    </source>
</evidence>
<dbReference type="AlphaFoldDB" id="E3M2N3"/>
<dbReference type="HOGENOM" id="CLU_162890_0_0_1"/>
<dbReference type="Proteomes" id="UP000008281">
    <property type="component" value="Unassembled WGS sequence"/>
</dbReference>
<dbReference type="OrthoDB" id="5850739at2759"/>
<dbReference type="InParanoid" id="E3M2N3"/>
<proteinExistence type="predicted"/>
<evidence type="ECO:0000313" key="2">
    <source>
        <dbReference type="EMBL" id="EFO89648.1"/>
    </source>
</evidence>
<reference evidence="2" key="1">
    <citation type="submission" date="2007-07" db="EMBL/GenBank/DDBJ databases">
        <title>PCAP assembly of the Caenorhabditis remanei genome.</title>
        <authorList>
            <consortium name="The Caenorhabditis remanei Sequencing Consortium"/>
            <person name="Wilson R.K."/>
        </authorList>
    </citation>
    <scope>NUCLEOTIDE SEQUENCE [LARGE SCALE GENOMIC DNA]</scope>
    <source>
        <strain evidence="2">PB4641</strain>
    </source>
</reference>